<protein>
    <recommendedName>
        <fullName evidence="2">Baseplate wedge subunit</fullName>
    </recommendedName>
</protein>
<dbReference type="AlphaFoldDB" id="A0A383AIC3"/>
<accession>A0A383AIC3</accession>
<dbReference type="InterPro" id="IPR022607">
    <property type="entry name" value="Phage_T4_Gp53_baseplate_wedge"/>
</dbReference>
<name>A0A383AIC3_9ZZZZ</name>
<evidence type="ECO:0000313" key="1">
    <source>
        <dbReference type="EMBL" id="SVE07331.1"/>
    </source>
</evidence>
<sequence>MAYFKYFNQIGYDIHGDRNRLQYEDITNILQRVRLRLDNVKYHALFAEHTIIDGQTPEYLAHEFYGDTELHWIILYAHQATNPYYDWPLTYHDLKKFVAKKYGVGNEYEPNHYEDSDGYWVDPIGDDFSTVSHFAHEEAVNDTKRQLMVVRPEHVQDIVAELKNLLEYSRASLVVRK</sequence>
<dbReference type="EMBL" id="UINC01192268">
    <property type="protein sequence ID" value="SVE07331.1"/>
    <property type="molecule type" value="Genomic_DNA"/>
</dbReference>
<evidence type="ECO:0008006" key="2">
    <source>
        <dbReference type="Google" id="ProtNLM"/>
    </source>
</evidence>
<dbReference type="Pfam" id="PF11246">
    <property type="entry name" value="Phage_gp53"/>
    <property type="match status" value="1"/>
</dbReference>
<reference evidence="1" key="1">
    <citation type="submission" date="2018-05" db="EMBL/GenBank/DDBJ databases">
        <authorList>
            <person name="Lanie J.A."/>
            <person name="Ng W.-L."/>
            <person name="Kazmierczak K.M."/>
            <person name="Andrzejewski T.M."/>
            <person name="Davidsen T.M."/>
            <person name="Wayne K.J."/>
            <person name="Tettelin H."/>
            <person name="Glass J.I."/>
            <person name="Rusch D."/>
            <person name="Podicherti R."/>
            <person name="Tsui H.-C.T."/>
            <person name="Winkler M.E."/>
        </authorList>
    </citation>
    <scope>NUCLEOTIDE SEQUENCE</scope>
</reference>
<proteinExistence type="predicted"/>
<gene>
    <name evidence="1" type="ORF">METZ01_LOCUS460185</name>
</gene>
<organism evidence="1">
    <name type="scientific">marine metagenome</name>
    <dbReference type="NCBI Taxonomy" id="408172"/>
    <lineage>
        <taxon>unclassified sequences</taxon>
        <taxon>metagenomes</taxon>
        <taxon>ecological metagenomes</taxon>
    </lineage>
</organism>